<dbReference type="InterPro" id="IPR006764">
    <property type="entry name" value="SAM_dep_MeTrfase_SAV2177_type"/>
</dbReference>
<dbReference type="RefSeq" id="WP_269458703.1">
    <property type="nucleotide sequence ID" value="NZ_LT607410.1"/>
</dbReference>
<accession>A0A1C4UDV7</accession>
<sequence>MTAPTDAEQRPNVARMYDYFLGGCHNFAADRAAAEQILSIFPDTGVAAQANRHFLRRAVRFAAERGVRQFLDIGAGLPTQGNVHEIVRQVAPDSRVVYVDVDEVAVAYARRLLPIDDRTVVVRADLRRPDELLAHPDVRSFLDLDRPVAVLLVAVLHFVTDAEDPYAAVARLCDATVPGSHLMVSHLTSDGAPPLPAQRGTAVYQRSSAPLVPRTHADILRFLDGYDLVEPGLVPVAQWRPDGEPQQRVSHGYGGVGVRR</sequence>
<dbReference type="AlphaFoldDB" id="A0A1C4UDV7"/>
<protein>
    <submittedName>
        <fullName evidence="1">S-adenosyl methyltransferase</fullName>
    </submittedName>
</protein>
<dbReference type="Proteomes" id="UP000198228">
    <property type="component" value="Chromosome I"/>
</dbReference>
<evidence type="ECO:0000313" key="2">
    <source>
        <dbReference type="Proteomes" id="UP000198228"/>
    </source>
</evidence>
<dbReference type="Gene3D" id="3.40.50.150">
    <property type="entry name" value="Vaccinia Virus protein VP39"/>
    <property type="match status" value="1"/>
</dbReference>
<dbReference type="EMBL" id="LT607410">
    <property type="protein sequence ID" value="SCE69865.1"/>
    <property type="molecule type" value="Genomic_DNA"/>
</dbReference>
<dbReference type="GO" id="GO:0008168">
    <property type="term" value="F:methyltransferase activity"/>
    <property type="evidence" value="ECO:0007669"/>
    <property type="project" value="UniProtKB-KW"/>
</dbReference>
<dbReference type="GO" id="GO:0032259">
    <property type="term" value="P:methylation"/>
    <property type="evidence" value="ECO:0007669"/>
    <property type="project" value="UniProtKB-KW"/>
</dbReference>
<name>A0A1C4UDV7_9ACTN</name>
<dbReference type="SUPFAM" id="SSF53335">
    <property type="entry name" value="S-adenosyl-L-methionine-dependent methyltransferases"/>
    <property type="match status" value="1"/>
</dbReference>
<dbReference type="Pfam" id="PF04672">
    <property type="entry name" value="Methyltransf_19"/>
    <property type="match status" value="1"/>
</dbReference>
<reference evidence="1 2" key="1">
    <citation type="submission" date="2016-06" db="EMBL/GenBank/DDBJ databases">
        <authorList>
            <person name="Kjaerup R.B."/>
            <person name="Dalgaard T.S."/>
            <person name="Juul-Madsen H.R."/>
        </authorList>
    </citation>
    <scope>NUCLEOTIDE SEQUENCE [LARGE SCALE GENOMIC DNA]</scope>
    <source>
        <strain evidence="1 2">DSM 43821</strain>
    </source>
</reference>
<evidence type="ECO:0000313" key="1">
    <source>
        <dbReference type="EMBL" id="SCE69865.1"/>
    </source>
</evidence>
<keyword evidence="1" id="KW-0808">Transferase</keyword>
<proteinExistence type="predicted"/>
<keyword evidence="1" id="KW-0489">Methyltransferase</keyword>
<gene>
    <name evidence="1" type="ORF">GA0074696_0300</name>
</gene>
<organism evidence="1 2">
    <name type="scientific">Micromonospora purpureochromogenes</name>
    <dbReference type="NCBI Taxonomy" id="47872"/>
    <lineage>
        <taxon>Bacteria</taxon>
        <taxon>Bacillati</taxon>
        <taxon>Actinomycetota</taxon>
        <taxon>Actinomycetes</taxon>
        <taxon>Micromonosporales</taxon>
        <taxon>Micromonosporaceae</taxon>
        <taxon>Micromonospora</taxon>
    </lineage>
</organism>
<dbReference type="InterPro" id="IPR029063">
    <property type="entry name" value="SAM-dependent_MTases_sf"/>
</dbReference>
<dbReference type="PIRSF" id="PIRSF017393">
    <property type="entry name" value="MTase_SAV2177"/>
    <property type="match status" value="1"/>
</dbReference>